<dbReference type="AlphaFoldDB" id="A0A8T0PHW6"/>
<dbReference type="EMBL" id="CM029051">
    <property type="protein sequence ID" value="KAG2561523.1"/>
    <property type="molecule type" value="Genomic_DNA"/>
</dbReference>
<accession>A0A8T0PHW6</accession>
<proteinExistence type="predicted"/>
<reference evidence="2" key="1">
    <citation type="submission" date="2020-05" db="EMBL/GenBank/DDBJ databases">
        <title>WGS assembly of Panicum virgatum.</title>
        <authorList>
            <person name="Lovell J.T."/>
            <person name="Jenkins J."/>
            <person name="Shu S."/>
            <person name="Juenger T.E."/>
            <person name="Schmutz J."/>
        </authorList>
    </citation>
    <scope>NUCLEOTIDE SEQUENCE</scope>
    <source>
        <strain evidence="2">AP13</strain>
    </source>
</reference>
<comment type="caution">
    <text evidence="2">The sequence shown here is derived from an EMBL/GenBank/DDBJ whole genome shotgun (WGS) entry which is preliminary data.</text>
</comment>
<feature type="compositionally biased region" description="Polar residues" evidence="1">
    <location>
        <begin position="85"/>
        <end position="95"/>
    </location>
</feature>
<keyword evidence="3" id="KW-1185">Reference proteome</keyword>
<feature type="compositionally biased region" description="Basic and acidic residues" evidence="1">
    <location>
        <begin position="96"/>
        <end position="106"/>
    </location>
</feature>
<protein>
    <submittedName>
        <fullName evidence="2">Uncharacterized protein</fullName>
    </submittedName>
</protein>
<evidence type="ECO:0000313" key="2">
    <source>
        <dbReference type="EMBL" id="KAG2561523.1"/>
    </source>
</evidence>
<organism evidence="2 3">
    <name type="scientific">Panicum virgatum</name>
    <name type="common">Blackwell switchgrass</name>
    <dbReference type="NCBI Taxonomy" id="38727"/>
    <lineage>
        <taxon>Eukaryota</taxon>
        <taxon>Viridiplantae</taxon>
        <taxon>Streptophyta</taxon>
        <taxon>Embryophyta</taxon>
        <taxon>Tracheophyta</taxon>
        <taxon>Spermatophyta</taxon>
        <taxon>Magnoliopsida</taxon>
        <taxon>Liliopsida</taxon>
        <taxon>Poales</taxon>
        <taxon>Poaceae</taxon>
        <taxon>PACMAD clade</taxon>
        <taxon>Panicoideae</taxon>
        <taxon>Panicodae</taxon>
        <taxon>Paniceae</taxon>
        <taxon>Panicinae</taxon>
        <taxon>Panicum</taxon>
        <taxon>Panicum sect. Hiantes</taxon>
    </lineage>
</organism>
<feature type="region of interest" description="Disordered" evidence="1">
    <location>
        <begin position="85"/>
        <end position="106"/>
    </location>
</feature>
<sequence>MCLRLERNEQSFGSVSVFPPTEPMHLISTLSLYAGCTSSKTWRSLSLPQNSTSECPKPTNMHTKQDAASFHYQSFTSNCWSGQDTWVTPSPSQETRLSRSDNELEE</sequence>
<dbReference type="Proteomes" id="UP000823388">
    <property type="component" value="Chromosome 8K"/>
</dbReference>
<gene>
    <name evidence="2" type="ORF">PVAP13_8KG230803</name>
</gene>
<name>A0A8T0PHW6_PANVG</name>
<evidence type="ECO:0000313" key="3">
    <source>
        <dbReference type="Proteomes" id="UP000823388"/>
    </source>
</evidence>
<evidence type="ECO:0000256" key="1">
    <source>
        <dbReference type="SAM" id="MobiDB-lite"/>
    </source>
</evidence>